<organism evidence="1 2">
    <name type="scientific">Cellvibrio fibrivorans</name>
    <dbReference type="NCBI Taxonomy" id="126350"/>
    <lineage>
        <taxon>Bacteria</taxon>
        <taxon>Pseudomonadati</taxon>
        <taxon>Pseudomonadota</taxon>
        <taxon>Gammaproteobacteria</taxon>
        <taxon>Cellvibrionales</taxon>
        <taxon>Cellvibrionaceae</taxon>
        <taxon>Cellvibrio</taxon>
    </lineage>
</organism>
<dbReference type="InterPro" id="IPR024787">
    <property type="entry name" value="EcsC"/>
</dbReference>
<evidence type="ECO:0000313" key="2">
    <source>
        <dbReference type="Proteomes" id="UP001253595"/>
    </source>
</evidence>
<dbReference type="RefSeq" id="WP_310075024.1">
    <property type="nucleotide sequence ID" value="NZ_JAVDVX010000007.1"/>
</dbReference>
<accession>A0ABU1V2E7</accession>
<gene>
    <name evidence="1" type="ORF">J2X05_003615</name>
</gene>
<dbReference type="PANTHER" id="PTHR41260:SF1">
    <property type="entry name" value="PROTEIN ECSC"/>
    <property type="match status" value="1"/>
</dbReference>
<dbReference type="Pfam" id="PF12787">
    <property type="entry name" value="EcsC"/>
    <property type="match status" value="1"/>
</dbReference>
<sequence length="265" mass="28338">MHNNFSDQDRKELQVAKNLLENPGVAAKVTNFIGTPIEKGLALLPDSWNKNIGEVTRAALLKASQAAIFTMKDIPGEESSNMWHKLGVAVSGGVGGFFGIAAISIELPISTSIMLRSIADVARSEGESISAMETKLACLEVFALGGNSRSDDGTDSGYYAVRATLAKSIAAASEFIASNKLADEGAPLLLKFIATVAQRFGIQVTEKAAAQAIPAIGAAGGAIINTIFIDHFQDMARGHFIVRRLERKHGKELIERIYLELPKLE</sequence>
<comment type="caution">
    <text evidence="1">The sequence shown here is derived from an EMBL/GenBank/DDBJ whole genome shotgun (WGS) entry which is preliminary data.</text>
</comment>
<protein>
    <recommendedName>
        <fullName evidence="3">Peptidase</fullName>
    </recommendedName>
</protein>
<proteinExistence type="predicted"/>
<dbReference type="PANTHER" id="PTHR41260">
    <property type="entry name" value="PROTEIN ECSC"/>
    <property type="match status" value="1"/>
</dbReference>
<dbReference type="Proteomes" id="UP001253595">
    <property type="component" value="Unassembled WGS sequence"/>
</dbReference>
<keyword evidence="2" id="KW-1185">Reference proteome</keyword>
<evidence type="ECO:0000313" key="1">
    <source>
        <dbReference type="EMBL" id="MDR7091580.1"/>
    </source>
</evidence>
<evidence type="ECO:0008006" key="3">
    <source>
        <dbReference type="Google" id="ProtNLM"/>
    </source>
</evidence>
<name>A0ABU1V2E7_9GAMM</name>
<reference evidence="1 2" key="1">
    <citation type="submission" date="2023-07" db="EMBL/GenBank/DDBJ databases">
        <title>Sorghum-associated microbial communities from plants grown in Nebraska, USA.</title>
        <authorList>
            <person name="Schachtman D."/>
        </authorList>
    </citation>
    <scope>NUCLEOTIDE SEQUENCE [LARGE SCALE GENOMIC DNA]</scope>
    <source>
        <strain evidence="1 2">BE190</strain>
    </source>
</reference>
<dbReference type="EMBL" id="JAVDVX010000007">
    <property type="protein sequence ID" value="MDR7091580.1"/>
    <property type="molecule type" value="Genomic_DNA"/>
</dbReference>